<dbReference type="AlphaFoldDB" id="A0A543HSU2"/>
<comment type="caution">
    <text evidence="1">The sequence shown here is derived from an EMBL/GenBank/DDBJ whole genome shotgun (WGS) entry which is preliminary data.</text>
</comment>
<dbReference type="Proteomes" id="UP000318331">
    <property type="component" value="Unassembled WGS sequence"/>
</dbReference>
<keyword evidence="2" id="KW-1185">Reference proteome</keyword>
<name>A0A543HSU2_9MICO</name>
<evidence type="ECO:0008006" key="3">
    <source>
        <dbReference type="Google" id="ProtNLM"/>
    </source>
</evidence>
<accession>A0A543HSU2</accession>
<organism evidence="1 2">
    <name type="scientific">Klugiella xanthotipulae</name>
    <dbReference type="NCBI Taxonomy" id="244735"/>
    <lineage>
        <taxon>Bacteria</taxon>
        <taxon>Bacillati</taxon>
        <taxon>Actinomycetota</taxon>
        <taxon>Actinomycetes</taxon>
        <taxon>Micrococcales</taxon>
        <taxon>Microbacteriaceae</taxon>
        <taxon>Klugiella</taxon>
    </lineage>
</organism>
<dbReference type="GO" id="GO:0003755">
    <property type="term" value="F:peptidyl-prolyl cis-trans isomerase activity"/>
    <property type="evidence" value="ECO:0007669"/>
    <property type="project" value="InterPro"/>
</dbReference>
<sequence>MPTPSLMKRVLVRPVAVFTVAALIVTLTGCTTSGVVTNADCDVAAQPGNLSNSVSVSAEAGTVPQATFPLPLRSTEIERTVLTKGTGDTVETGDLVLFDYSMYEGTTGEKLGTSFQEGGTPATQLLTESAGMALYSGLSCQTIGSRLVLTAPVAQILGDEAAAQFLPTLGKNATIVVVLDIVDRVLGRAAGSPRDLPNGFPVVTNTPDGRPGVTVPSVKAPDTLLSATRIQSTLPEDEQEVVASDSALILQVLAISWDNRTVISSTWEDGTPGNFASGTELPYIDGLTGKKAGDQVVVVTPGPNSMIYVVDILGAYPAQG</sequence>
<proteinExistence type="predicted"/>
<evidence type="ECO:0000313" key="1">
    <source>
        <dbReference type="EMBL" id="TQM61406.1"/>
    </source>
</evidence>
<dbReference type="Gene3D" id="3.10.50.40">
    <property type="match status" value="1"/>
</dbReference>
<gene>
    <name evidence="1" type="ORF">FB466_2359</name>
</gene>
<evidence type="ECO:0000313" key="2">
    <source>
        <dbReference type="Proteomes" id="UP000318331"/>
    </source>
</evidence>
<dbReference type="SUPFAM" id="SSF54534">
    <property type="entry name" value="FKBP-like"/>
    <property type="match status" value="1"/>
</dbReference>
<dbReference type="InterPro" id="IPR046357">
    <property type="entry name" value="PPIase_dom_sf"/>
</dbReference>
<protein>
    <recommendedName>
        <fullName evidence="3">Peptidylprolyl isomerase</fullName>
    </recommendedName>
</protein>
<dbReference type="RefSeq" id="WP_344705223.1">
    <property type="nucleotide sequence ID" value="NZ_BAAAYS010000006.1"/>
</dbReference>
<dbReference type="EMBL" id="VFPN01000003">
    <property type="protein sequence ID" value="TQM61406.1"/>
    <property type="molecule type" value="Genomic_DNA"/>
</dbReference>
<reference evidence="1 2" key="1">
    <citation type="submission" date="2019-06" db="EMBL/GenBank/DDBJ databases">
        <title>Sequencing the genomes of 1000 actinobacteria strains.</title>
        <authorList>
            <person name="Klenk H.-P."/>
        </authorList>
    </citation>
    <scope>NUCLEOTIDE SEQUENCE [LARGE SCALE GENOMIC DNA]</scope>
    <source>
        <strain evidence="1 2">DSM 18031</strain>
    </source>
</reference>